<dbReference type="AlphaFoldDB" id="A0A5N4E1H8"/>
<feature type="domain" description="Calcineurin-like phosphoesterase" evidence="2">
    <location>
        <begin position="54"/>
        <end position="254"/>
    </location>
</feature>
<dbReference type="PANTHER" id="PTHR14795:SF0">
    <property type="entry name" value="TRANSMEMBRANE PROTEIN 62"/>
    <property type="match status" value="1"/>
</dbReference>
<sequence length="562" mass="64566">MPAWAQALGGGRGARSLPGGSLMRYIFAFSFRWREPLSHLSPCRLFLTQRSVPQISDIHLSRFRDPGRAVDLEKFCSETIDIIQPALVLATGDLTDAKTKEQLGSRQQEVEWQTYQGILKKTRVMEKTKWLDVKGNHDAFNIPSLESVENYYRKYSAVRRDGSFHYVHSTPFGNYSFISLDATLNPGPKRPFNFFGILDQKQMEELLLLAKESSRSNHSIWFGHFTTSTMLSPSPGIRSIMRSATAYLCGHLHTLGGLMPVLHTRHFQGTLELEVGDWKDNRRYRIFAFDHDLFSFADLIFGEWPVVLITNPKSLLYSSAKHEPVERLLYSTHIRFDPLASFILLTDHYIVARVLFVMIVLIQLIILITFRYRAYPEHKGPPGFINLTSFSLCVLSKINIFYYSVLLLTLYTTLGPWFVGEITKGKLGCCFSFGIFVDGHFLQGSLTFIVGILQLVFFNIPLMIYLCWSLLQRCFGHNFRSHLRHGKYLKIIPVHLLMLLLYIWQIYSCYFLHMTYGTLALLFSPLRTWLTLVTPVLVRCVWTLNSTELGAFIVQLKSHLSS</sequence>
<feature type="transmembrane region" description="Helical" evidence="1">
    <location>
        <begin position="384"/>
        <end position="411"/>
    </location>
</feature>
<dbReference type="Gene3D" id="3.60.21.10">
    <property type="match status" value="1"/>
</dbReference>
<dbReference type="GO" id="GO:0016787">
    <property type="term" value="F:hydrolase activity"/>
    <property type="evidence" value="ECO:0007669"/>
    <property type="project" value="InterPro"/>
</dbReference>
<evidence type="ECO:0000313" key="5">
    <source>
        <dbReference type="Proteomes" id="UP000299084"/>
    </source>
</evidence>
<dbReference type="Pfam" id="PF24394">
    <property type="entry name" value="TMEM62_C"/>
    <property type="match status" value="1"/>
</dbReference>
<dbReference type="InterPro" id="IPR029052">
    <property type="entry name" value="Metallo-depent_PP-like"/>
</dbReference>
<reference evidence="4 5" key="1">
    <citation type="journal article" date="2019" name="Mol. Ecol. Resour.">
        <title>Improving Illumina assemblies with Hi-C and long reads: an example with the North African dromedary.</title>
        <authorList>
            <person name="Elbers J.P."/>
            <person name="Rogers M.F."/>
            <person name="Perelman P.L."/>
            <person name="Proskuryakova A.A."/>
            <person name="Serdyukova N.A."/>
            <person name="Johnson W.E."/>
            <person name="Horin P."/>
            <person name="Corander J."/>
            <person name="Murphy D."/>
            <person name="Burger P.A."/>
        </authorList>
    </citation>
    <scope>NUCLEOTIDE SEQUENCE [LARGE SCALE GENOMIC DNA]</scope>
    <source>
        <strain evidence="4">Drom800</strain>
        <tissue evidence="4">Blood</tissue>
    </source>
</reference>
<dbReference type="Pfam" id="PF00149">
    <property type="entry name" value="Metallophos"/>
    <property type="match status" value="1"/>
</dbReference>
<keyword evidence="5" id="KW-1185">Reference proteome</keyword>
<dbReference type="SUPFAM" id="SSF56300">
    <property type="entry name" value="Metallo-dependent phosphatases"/>
    <property type="match status" value="1"/>
</dbReference>
<keyword evidence="1" id="KW-1133">Transmembrane helix</keyword>
<keyword evidence="1 4" id="KW-0812">Transmembrane</keyword>
<dbReference type="PANTHER" id="PTHR14795">
    <property type="entry name" value="HELICASE RELATED"/>
    <property type="match status" value="1"/>
</dbReference>
<gene>
    <name evidence="4" type="ORF">Cadr_000005452</name>
</gene>
<dbReference type="InterPro" id="IPR041871">
    <property type="entry name" value="MPP_TMEM62"/>
</dbReference>
<comment type="caution">
    <text evidence="4">The sequence shown here is derived from an EMBL/GenBank/DDBJ whole genome shotgun (WGS) entry which is preliminary data.</text>
</comment>
<evidence type="ECO:0000259" key="3">
    <source>
        <dbReference type="Pfam" id="PF24394"/>
    </source>
</evidence>
<dbReference type="Proteomes" id="UP000299084">
    <property type="component" value="Unassembled WGS sequence"/>
</dbReference>
<feature type="transmembrane region" description="Helical" evidence="1">
    <location>
        <begin position="446"/>
        <end position="468"/>
    </location>
</feature>
<feature type="domain" description="TMEM62 C-terminal" evidence="3">
    <location>
        <begin position="354"/>
        <end position="516"/>
    </location>
</feature>
<evidence type="ECO:0000313" key="4">
    <source>
        <dbReference type="EMBL" id="KAB1277134.1"/>
    </source>
</evidence>
<protein>
    <submittedName>
        <fullName evidence="4">Transmembrane protein 62</fullName>
    </submittedName>
</protein>
<keyword evidence="1" id="KW-0472">Membrane</keyword>
<dbReference type="InterPro" id="IPR004843">
    <property type="entry name" value="Calcineurin-like_PHP"/>
</dbReference>
<dbReference type="CDD" id="cd07401">
    <property type="entry name" value="MPP_TMEM62_N"/>
    <property type="match status" value="1"/>
</dbReference>
<proteinExistence type="predicted"/>
<evidence type="ECO:0000259" key="2">
    <source>
        <dbReference type="Pfam" id="PF00149"/>
    </source>
</evidence>
<dbReference type="EMBL" id="JWIN03000006">
    <property type="protein sequence ID" value="KAB1277134.1"/>
    <property type="molecule type" value="Genomic_DNA"/>
</dbReference>
<name>A0A5N4E1H8_CAMDR</name>
<feature type="transmembrane region" description="Helical" evidence="1">
    <location>
        <begin position="488"/>
        <end position="507"/>
    </location>
</feature>
<dbReference type="InterPro" id="IPR056230">
    <property type="entry name" value="TMEM62_C"/>
</dbReference>
<evidence type="ECO:0000256" key="1">
    <source>
        <dbReference type="SAM" id="Phobius"/>
    </source>
</evidence>
<organism evidence="4 5">
    <name type="scientific">Camelus dromedarius</name>
    <name type="common">Dromedary</name>
    <name type="synonym">Arabian camel</name>
    <dbReference type="NCBI Taxonomy" id="9838"/>
    <lineage>
        <taxon>Eukaryota</taxon>
        <taxon>Metazoa</taxon>
        <taxon>Chordata</taxon>
        <taxon>Craniata</taxon>
        <taxon>Vertebrata</taxon>
        <taxon>Euteleostomi</taxon>
        <taxon>Mammalia</taxon>
        <taxon>Eutheria</taxon>
        <taxon>Laurasiatheria</taxon>
        <taxon>Artiodactyla</taxon>
        <taxon>Tylopoda</taxon>
        <taxon>Camelidae</taxon>
        <taxon>Camelus</taxon>
    </lineage>
</organism>
<accession>A0A5N4E1H8</accession>
<feature type="transmembrane region" description="Helical" evidence="1">
    <location>
        <begin position="350"/>
        <end position="372"/>
    </location>
</feature>